<dbReference type="EMBL" id="DXCL01000028">
    <property type="protein sequence ID" value="HIZ03707.1"/>
    <property type="molecule type" value="Genomic_DNA"/>
</dbReference>
<dbReference type="SUPFAM" id="SSF51338">
    <property type="entry name" value="Composite domain of metallo-dependent hydrolases"/>
    <property type="match status" value="1"/>
</dbReference>
<dbReference type="GO" id="GO:0016810">
    <property type="term" value="F:hydrolase activity, acting on carbon-nitrogen (but not peptide) bonds"/>
    <property type="evidence" value="ECO:0007669"/>
    <property type="project" value="InterPro"/>
</dbReference>
<dbReference type="SUPFAM" id="SSF51556">
    <property type="entry name" value="Metallo-dependent hydrolases"/>
    <property type="match status" value="1"/>
</dbReference>
<dbReference type="InterPro" id="IPR050287">
    <property type="entry name" value="MTA/SAH_deaminase"/>
</dbReference>
<evidence type="ECO:0000313" key="3">
    <source>
        <dbReference type="EMBL" id="HIZ03707.1"/>
    </source>
</evidence>
<dbReference type="InterPro" id="IPR032466">
    <property type="entry name" value="Metal_Hydrolase"/>
</dbReference>
<sequence>MKLRLYNAKILPAPNEPVTEGEVRIQDEKILYVGKQADSAFIADRNIDCGGNLLLSGFCNAHAHAAMCLFRGVADDLPLDKWLYERIFPMEDHLTEEDVYWGTMLQIAEYVKNGITCFADMYFYPDVVYEAAKKANLCLAICCGANSYSNYDVVQFISKMYQKYSTMSDRVRYFPGLHAEYTCEEKLIATVADFSAETGAPTYIHLSETLKEVGECTVRRGGLTPPQYLHKLGFFDNGGLAAHCTYADKDDLALLKQSGVTPVINGASNLKLASGVAPVYAMLNMGIKPALGTDGSASNNATSLFREMYLYSCLQKETMKDASAVSAESALEAATVNGYESLGFNGGKLEAGKFADLVLLDLRLPNMRPLSNIKKNIVYSVDTSSVLMTIAGGKIVYDHGEYFIGENMDKIFSECEARVKRLLNDADFN</sequence>
<keyword evidence="1" id="KW-0378">Hydrolase</keyword>
<dbReference type="Proteomes" id="UP000824132">
    <property type="component" value="Unassembled WGS sequence"/>
</dbReference>
<comment type="caution">
    <text evidence="3">The sequence shown here is derived from an EMBL/GenBank/DDBJ whole genome shotgun (WGS) entry which is preliminary data.</text>
</comment>
<dbReference type="Gene3D" id="3.20.20.140">
    <property type="entry name" value="Metal-dependent hydrolases"/>
    <property type="match status" value="1"/>
</dbReference>
<dbReference type="CDD" id="cd01298">
    <property type="entry name" value="ATZ_TRZ_like"/>
    <property type="match status" value="1"/>
</dbReference>
<protein>
    <submittedName>
        <fullName evidence="3">Amidohydrolase</fullName>
    </submittedName>
</protein>
<proteinExistence type="predicted"/>
<evidence type="ECO:0000313" key="4">
    <source>
        <dbReference type="Proteomes" id="UP000824132"/>
    </source>
</evidence>
<feature type="domain" description="Amidohydrolase-related" evidence="2">
    <location>
        <begin position="54"/>
        <end position="396"/>
    </location>
</feature>
<evidence type="ECO:0000259" key="2">
    <source>
        <dbReference type="Pfam" id="PF01979"/>
    </source>
</evidence>
<dbReference type="Pfam" id="PF01979">
    <property type="entry name" value="Amidohydro_1"/>
    <property type="match status" value="1"/>
</dbReference>
<reference evidence="3" key="2">
    <citation type="submission" date="2021-04" db="EMBL/GenBank/DDBJ databases">
        <authorList>
            <person name="Gilroy R."/>
        </authorList>
    </citation>
    <scope>NUCLEOTIDE SEQUENCE</scope>
    <source>
        <strain evidence="3">CHK187-5294</strain>
    </source>
</reference>
<gene>
    <name evidence="3" type="ORF">H9727_05420</name>
</gene>
<dbReference type="PANTHER" id="PTHR43794">
    <property type="entry name" value="AMINOHYDROLASE SSNA-RELATED"/>
    <property type="match status" value="1"/>
</dbReference>
<organism evidence="3 4">
    <name type="scientific">Candidatus Borkfalkia avistercoris</name>
    <dbReference type="NCBI Taxonomy" id="2838504"/>
    <lineage>
        <taxon>Bacteria</taxon>
        <taxon>Bacillati</taxon>
        <taxon>Bacillota</taxon>
        <taxon>Clostridia</taxon>
        <taxon>Christensenellales</taxon>
        <taxon>Christensenellaceae</taxon>
        <taxon>Candidatus Borkfalkia</taxon>
    </lineage>
</organism>
<dbReference type="PANTHER" id="PTHR43794:SF11">
    <property type="entry name" value="AMIDOHYDROLASE-RELATED DOMAIN-CONTAINING PROTEIN"/>
    <property type="match status" value="1"/>
</dbReference>
<accession>A0A9D2IEI6</accession>
<name>A0A9D2IEI6_9FIRM</name>
<dbReference type="InterPro" id="IPR006680">
    <property type="entry name" value="Amidohydro-rel"/>
</dbReference>
<dbReference type="InterPro" id="IPR011059">
    <property type="entry name" value="Metal-dep_hydrolase_composite"/>
</dbReference>
<reference evidence="3" key="1">
    <citation type="journal article" date="2021" name="PeerJ">
        <title>Extensive microbial diversity within the chicken gut microbiome revealed by metagenomics and culture.</title>
        <authorList>
            <person name="Gilroy R."/>
            <person name="Ravi A."/>
            <person name="Getino M."/>
            <person name="Pursley I."/>
            <person name="Horton D.L."/>
            <person name="Alikhan N.F."/>
            <person name="Baker D."/>
            <person name="Gharbi K."/>
            <person name="Hall N."/>
            <person name="Watson M."/>
            <person name="Adriaenssens E.M."/>
            <person name="Foster-Nyarko E."/>
            <person name="Jarju S."/>
            <person name="Secka A."/>
            <person name="Antonio M."/>
            <person name="Oren A."/>
            <person name="Chaudhuri R.R."/>
            <person name="La Ragione R."/>
            <person name="Hildebrand F."/>
            <person name="Pallen M.J."/>
        </authorList>
    </citation>
    <scope>NUCLEOTIDE SEQUENCE</scope>
    <source>
        <strain evidence="3">CHK187-5294</strain>
    </source>
</reference>
<dbReference type="Gene3D" id="2.30.40.10">
    <property type="entry name" value="Urease, subunit C, domain 1"/>
    <property type="match status" value="1"/>
</dbReference>
<dbReference type="AlphaFoldDB" id="A0A9D2IEI6"/>
<evidence type="ECO:0000256" key="1">
    <source>
        <dbReference type="ARBA" id="ARBA00022801"/>
    </source>
</evidence>